<protein>
    <submittedName>
        <fullName evidence="1">Type I-E CRISPR-associated protein Cas6/Cse3/CasE</fullName>
    </submittedName>
</protein>
<dbReference type="Gene3D" id="3.30.70.1210">
    <property type="entry name" value="Crispr-associated protein, domain 2"/>
    <property type="match status" value="1"/>
</dbReference>
<evidence type="ECO:0000313" key="2">
    <source>
        <dbReference type="Proteomes" id="UP000286997"/>
    </source>
</evidence>
<dbReference type="SMART" id="SM01101">
    <property type="entry name" value="CRISPR_assoc"/>
    <property type="match status" value="1"/>
</dbReference>
<organism evidence="1 2">
    <name type="scientific">Methylobacterium oryzihabitans</name>
    <dbReference type="NCBI Taxonomy" id="2499852"/>
    <lineage>
        <taxon>Bacteria</taxon>
        <taxon>Pseudomonadati</taxon>
        <taxon>Pseudomonadota</taxon>
        <taxon>Alphaproteobacteria</taxon>
        <taxon>Hyphomicrobiales</taxon>
        <taxon>Methylobacteriaceae</taxon>
        <taxon>Methylobacterium</taxon>
    </lineage>
</organism>
<dbReference type="Gene3D" id="3.30.70.1200">
    <property type="entry name" value="Crispr-associated protein, domain 1"/>
    <property type="match status" value="1"/>
</dbReference>
<name>A0A3S2VJ79_9HYPH</name>
<keyword evidence="2" id="KW-1185">Reference proteome</keyword>
<accession>A0A3S2VJ79</accession>
<gene>
    <name evidence="1" type="primary">cas6e</name>
    <name evidence="1" type="ORF">EOE48_24145</name>
</gene>
<dbReference type="OrthoDB" id="9795689at2"/>
<dbReference type="CDD" id="cd09727">
    <property type="entry name" value="Cas6_I-E"/>
    <property type="match status" value="1"/>
</dbReference>
<dbReference type="EMBL" id="SACP01000034">
    <property type="protein sequence ID" value="RVU14165.1"/>
    <property type="molecule type" value="Genomic_DNA"/>
</dbReference>
<dbReference type="NCBIfam" id="TIGR01907">
    <property type="entry name" value="casE_Cse3"/>
    <property type="match status" value="1"/>
</dbReference>
<dbReference type="Pfam" id="PF08798">
    <property type="entry name" value="CRISPR_assoc"/>
    <property type="match status" value="1"/>
</dbReference>
<dbReference type="SUPFAM" id="SSF117987">
    <property type="entry name" value="CRISPR-associated protein"/>
    <property type="match status" value="2"/>
</dbReference>
<dbReference type="RefSeq" id="WP_127733441.1">
    <property type="nucleotide sequence ID" value="NZ_SACP01000034.1"/>
</dbReference>
<sequence>MSLYLSRIRLARAPDTAALAHLLMPPEDNARIAAAHRLIWSLFADAPDRSRDFLWREDGGAGWQRTTFLVLSARPPEDLRGLFEIDEPKVFAPALSPGQRLRFRLRASPGASEMRPHGQRGKRIDPLARALRDLPREARGGERDAVTQAVGAHWLRRQGAGAGFRLAEEAEGEGGSRPLLRVDGDAWRVLPRDGGRPVRFSSLDFEGELVVEDPAAFLAALARGFGRAKAFGCGLMLIRRP</sequence>
<reference evidence="1 2" key="1">
    <citation type="submission" date="2019-01" db="EMBL/GenBank/DDBJ databases">
        <authorList>
            <person name="Chen W.-M."/>
        </authorList>
    </citation>
    <scope>NUCLEOTIDE SEQUENCE [LARGE SCALE GENOMIC DNA]</scope>
    <source>
        <strain evidence="1 2">TER-1</strain>
    </source>
</reference>
<comment type="caution">
    <text evidence="1">The sequence shown here is derived from an EMBL/GenBank/DDBJ whole genome shotgun (WGS) entry which is preliminary data.</text>
</comment>
<dbReference type="Proteomes" id="UP000286997">
    <property type="component" value="Unassembled WGS sequence"/>
</dbReference>
<dbReference type="InterPro" id="IPR010179">
    <property type="entry name" value="CRISPR-assoc_prot_Cse3"/>
</dbReference>
<dbReference type="AlphaFoldDB" id="A0A3S2VJ79"/>
<proteinExistence type="predicted"/>
<evidence type="ECO:0000313" key="1">
    <source>
        <dbReference type="EMBL" id="RVU14165.1"/>
    </source>
</evidence>